<dbReference type="Proteomes" id="UP001055811">
    <property type="component" value="Linkage Group LG01"/>
</dbReference>
<keyword evidence="2" id="KW-1185">Reference proteome</keyword>
<comment type="caution">
    <text evidence="1">The sequence shown here is derived from an EMBL/GenBank/DDBJ whole genome shotgun (WGS) entry which is preliminary data.</text>
</comment>
<organism evidence="1 2">
    <name type="scientific">Cichorium intybus</name>
    <name type="common">Chicory</name>
    <dbReference type="NCBI Taxonomy" id="13427"/>
    <lineage>
        <taxon>Eukaryota</taxon>
        <taxon>Viridiplantae</taxon>
        <taxon>Streptophyta</taxon>
        <taxon>Embryophyta</taxon>
        <taxon>Tracheophyta</taxon>
        <taxon>Spermatophyta</taxon>
        <taxon>Magnoliopsida</taxon>
        <taxon>eudicotyledons</taxon>
        <taxon>Gunneridae</taxon>
        <taxon>Pentapetalae</taxon>
        <taxon>asterids</taxon>
        <taxon>campanulids</taxon>
        <taxon>Asterales</taxon>
        <taxon>Asteraceae</taxon>
        <taxon>Cichorioideae</taxon>
        <taxon>Cichorieae</taxon>
        <taxon>Cichoriinae</taxon>
        <taxon>Cichorium</taxon>
    </lineage>
</organism>
<name>A0ACB9H4E3_CICIN</name>
<reference evidence="2" key="1">
    <citation type="journal article" date="2022" name="Mol. Ecol. Resour.">
        <title>The genomes of chicory, endive, great burdock and yacon provide insights into Asteraceae palaeo-polyploidization history and plant inulin production.</title>
        <authorList>
            <person name="Fan W."/>
            <person name="Wang S."/>
            <person name="Wang H."/>
            <person name="Wang A."/>
            <person name="Jiang F."/>
            <person name="Liu H."/>
            <person name="Zhao H."/>
            <person name="Xu D."/>
            <person name="Zhang Y."/>
        </authorList>
    </citation>
    <scope>NUCLEOTIDE SEQUENCE [LARGE SCALE GENOMIC DNA]</scope>
    <source>
        <strain evidence="2">cv. Punajuju</strain>
    </source>
</reference>
<accession>A0ACB9H4E3</accession>
<gene>
    <name evidence="1" type="ORF">L2E82_03771</name>
</gene>
<dbReference type="EMBL" id="CM042009">
    <property type="protein sequence ID" value="KAI3790605.1"/>
    <property type="molecule type" value="Genomic_DNA"/>
</dbReference>
<reference evidence="1 2" key="2">
    <citation type="journal article" date="2022" name="Mol. Ecol. Resour.">
        <title>The genomes of chicory, endive, great burdock and yacon provide insights into Asteraceae paleo-polyploidization history and plant inulin production.</title>
        <authorList>
            <person name="Fan W."/>
            <person name="Wang S."/>
            <person name="Wang H."/>
            <person name="Wang A."/>
            <person name="Jiang F."/>
            <person name="Liu H."/>
            <person name="Zhao H."/>
            <person name="Xu D."/>
            <person name="Zhang Y."/>
        </authorList>
    </citation>
    <scope>NUCLEOTIDE SEQUENCE [LARGE SCALE GENOMIC DNA]</scope>
    <source>
        <strain evidence="2">cv. Punajuju</strain>
        <tissue evidence="1">Leaves</tissue>
    </source>
</reference>
<evidence type="ECO:0000313" key="1">
    <source>
        <dbReference type="EMBL" id="KAI3790605.1"/>
    </source>
</evidence>
<protein>
    <submittedName>
        <fullName evidence="1">Uncharacterized protein</fullName>
    </submittedName>
</protein>
<evidence type="ECO:0000313" key="2">
    <source>
        <dbReference type="Proteomes" id="UP001055811"/>
    </source>
</evidence>
<sequence>MISGGPGCSNLHKILSETCPYTFNYPDSTLENPVLETNPYSWTKVANIIAIDHPVGTGFSYAKTPEAYITNDTGYVLGNLVTETSDEYNTRIHFAHRVALLSNAIYKVDPNNNPRIHDFPVVDEVHI</sequence>
<proteinExistence type="predicted"/>